<evidence type="ECO:0000313" key="1">
    <source>
        <dbReference type="EMBL" id="CCH72677.1"/>
    </source>
</evidence>
<evidence type="ECO:0000313" key="2">
    <source>
        <dbReference type="Proteomes" id="UP000035763"/>
    </source>
</evidence>
<accession>W6JUQ8</accession>
<organism evidence="1 2">
    <name type="scientific">Nostocoides australiense Ben110</name>
    <dbReference type="NCBI Taxonomy" id="1193182"/>
    <lineage>
        <taxon>Bacteria</taxon>
        <taxon>Bacillati</taxon>
        <taxon>Actinomycetota</taxon>
        <taxon>Actinomycetes</taxon>
        <taxon>Micrococcales</taxon>
        <taxon>Intrasporangiaceae</taxon>
        <taxon>Nostocoides</taxon>
    </lineage>
</organism>
<proteinExistence type="predicted"/>
<sequence length="118" mass="12837">MGLVVDIWSQESLLAPQPHCCFSTPVSANHFGPSGCCAYADSLYHNFNQASTGPTVDTVLDYARGVFHNETAMATGDDTTPDSSTDMLAYDNYYTDYWGVGLGRVLNGLQLVCLHQVH</sequence>
<dbReference type="Proteomes" id="UP000035763">
    <property type="component" value="Unassembled WGS sequence"/>
</dbReference>
<gene>
    <name evidence="1" type="ORF">BN11_1880011</name>
</gene>
<dbReference type="AlphaFoldDB" id="W6JUQ8"/>
<protein>
    <submittedName>
        <fullName evidence="1">Uncharacterized protein</fullName>
    </submittedName>
</protein>
<name>W6JUQ8_9MICO</name>
<comment type="caution">
    <text evidence="1">The sequence shown here is derived from an EMBL/GenBank/DDBJ whole genome shotgun (WGS) entry which is preliminary data.</text>
</comment>
<reference evidence="1 2" key="1">
    <citation type="journal article" date="2013" name="ISME J.">
        <title>A metabolic model for members of the genus Tetrasphaera involved in enhanced biological phosphorus removal.</title>
        <authorList>
            <person name="Kristiansen R."/>
            <person name="Nguyen H.T.T."/>
            <person name="Saunders A.M."/>
            <person name="Nielsen J.L."/>
            <person name="Wimmer R."/>
            <person name="Le V.Q."/>
            <person name="McIlroy S.J."/>
            <person name="Petrovski S."/>
            <person name="Seviour R.J."/>
            <person name="Calteau A."/>
            <person name="Nielsen K.L."/>
            <person name="Nielsen P.H."/>
        </authorList>
    </citation>
    <scope>NUCLEOTIDE SEQUENCE [LARGE SCALE GENOMIC DNA]</scope>
    <source>
        <strain evidence="1 2">Ben110</strain>
    </source>
</reference>
<keyword evidence="2" id="KW-1185">Reference proteome</keyword>
<dbReference type="STRING" id="1193182.BN11_1880011"/>
<dbReference type="EMBL" id="CAJA01000099">
    <property type="protein sequence ID" value="CCH72677.1"/>
    <property type="molecule type" value="Genomic_DNA"/>
</dbReference>